<name>A0ABV6JVZ9_9PROT</name>
<evidence type="ECO:0000256" key="6">
    <source>
        <dbReference type="SAM" id="MobiDB-lite"/>
    </source>
</evidence>
<evidence type="ECO:0000256" key="3">
    <source>
        <dbReference type="ARBA" id="ARBA00012824"/>
    </source>
</evidence>
<comment type="catalytic activity">
    <reaction evidence="1">
        <text>chorismate = isochorismate</text>
        <dbReference type="Rhea" id="RHEA:18985"/>
        <dbReference type="ChEBI" id="CHEBI:29748"/>
        <dbReference type="ChEBI" id="CHEBI:29780"/>
        <dbReference type="EC" id="5.4.4.2"/>
    </reaction>
</comment>
<dbReference type="EC" id="5.4.4.2" evidence="3"/>
<dbReference type="PANTHER" id="PTHR42839:SF2">
    <property type="entry name" value="ISOCHORISMATE SYNTHASE ENTC"/>
    <property type="match status" value="1"/>
</dbReference>
<comment type="caution">
    <text evidence="8">The sequence shown here is derived from an EMBL/GenBank/DDBJ whole genome shotgun (WGS) entry which is preliminary data.</text>
</comment>
<dbReference type="Proteomes" id="UP001589865">
    <property type="component" value="Unassembled WGS sequence"/>
</dbReference>
<dbReference type="Gene3D" id="3.60.120.10">
    <property type="entry name" value="Anthranilate synthase"/>
    <property type="match status" value="1"/>
</dbReference>
<keyword evidence="9" id="KW-1185">Reference proteome</keyword>
<protein>
    <recommendedName>
        <fullName evidence="3">isochorismate synthase</fullName>
        <ecNumber evidence="3">5.4.4.2</ecNumber>
    </recommendedName>
    <alternativeName>
        <fullName evidence="5">Isochorismate mutase</fullName>
    </alternativeName>
</protein>
<proteinExistence type="inferred from homology"/>
<dbReference type="InterPro" id="IPR005801">
    <property type="entry name" value="ADC_synthase"/>
</dbReference>
<evidence type="ECO:0000256" key="2">
    <source>
        <dbReference type="ARBA" id="ARBA00005297"/>
    </source>
</evidence>
<organism evidence="8 9">
    <name type="scientific">Roseomonas elaeocarpi</name>
    <dbReference type="NCBI Taxonomy" id="907779"/>
    <lineage>
        <taxon>Bacteria</taxon>
        <taxon>Pseudomonadati</taxon>
        <taxon>Pseudomonadota</taxon>
        <taxon>Alphaproteobacteria</taxon>
        <taxon>Acetobacterales</taxon>
        <taxon>Roseomonadaceae</taxon>
        <taxon>Roseomonas</taxon>
    </lineage>
</organism>
<evidence type="ECO:0000313" key="8">
    <source>
        <dbReference type="EMBL" id="MFC0409902.1"/>
    </source>
</evidence>
<dbReference type="Pfam" id="PF00425">
    <property type="entry name" value="Chorismate_bind"/>
    <property type="match status" value="1"/>
</dbReference>
<dbReference type="EMBL" id="JBHLUN010000012">
    <property type="protein sequence ID" value="MFC0409902.1"/>
    <property type="molecule type" value="Genomic_DNA"/>
</dbReference>
<comment type="similarity">
    <text evidence="2">Belongs to the isochorismate synthase family.</text>
</comment>
<accession>A0ABV6JVZ9</accession>
<dbReference type="SUPFAM" id="SSF56322">
    <property type="entry name" value="ADC synthase"/>
    <property type="match status" value="1"/>
</dbReference>
<dbReference type="RefSeq" id="WP_377045652.1">
    <property type="nucleotide sequence ID" value="NZ_JBHLUN010000012.1"/>
</dbReference>
<evidence type="ECO:0000256" key="5">
    <source>
        <dbReference type="ARBA" id="ARBA00041564"/>
    </source>
</evidence>
<evidence type="ECO:0000256" key="4">
    <source>
        <dbReference type="ARBA" id="ARBA00023235"/>
    </source>
</evidence>
<evidence type="ECO:0000313" key="9">
    <source>
        <dbReference type="Proteomes" id="UP001589865"/>
    </source>
</evidence>
<evidence type="ECO:0000256" key="1">
    <source>
        <dbReference type="ARBA" id="ARBA00000799"/>
    </source>
</evidence>
<dbReference type="PANTHER" id="PTHR42839">
    <property type="entry name" value="ISOCHORISMATE SYNTHASE ENTC"/>
    <property type="match status" value="1"/>
</dbReference>
<dbReference type="InterPro" id="IPR015890">
    <property type="entry name" value="Chorismate_C"/>
</dbReference>
<reference evidence="8 9" key="1">
    <citation type="submission" date="2024-09" db="EMBL/GenBank/DDBJ databases">
        <authorList>
            <person name="Sun Q."/>
            <person name="Mori K."/>
        </authorList>
    </citation>
    <scope>NUCLEOTIDE SEQUENCE [LARGE SCALE GENOMIC DNA]</scope>
    <source>
        <strain evidence="8 9">TBRC 5777</strain>
    </source>
</reference>
<feature type="domain" description="Chorismate-utilising enzyme C-terminal" evidence="7">
    <location>
        <begin position="113"/>
        <end position="376"/>
    </location>
</feature>
<evidence type="ECO:0000259" key="7">
    <source>
        <dbReference type="Pfam" id="PF00425"/>
    </source>
</evidence>
<dbReference type="InterPro" id="IPR004561">
    <property type="entry name" value="IsoChor_synthase"/>
</dbReference>
<keyword evidence="4" id="KW-0413">Isomerase</keyword>
<feature type="region of interest" description="Disordered" evidence="6">
    <location>
        <begin position="403"/>
        <end position="422"/>
    </location>
</feature>
<sequence length="422" mass="44392">MSTANPMTGAARQGGAEAVLFRFRAPDGTVAGQGLRRVLPLGPANTLAERVARFFAENDGPPLLAGALPFDRAGADHLVQPQRLLSPEDEAAMPPAPTPARGRWQLRPEPPAARFAEAVREALAIMRDEAPDALRKVVLSRTLLAETDTAIDPDALLERLGSDPRVTAFRVPLPDGTDGNAAGPVLVGATPELLIRKRGEAVLSHPLAGSAPRQRDGAADRAAAEALRRSDKDHREHALVREFILDTLAPYCTELSTPDGTAITATATLWHLGTRITGRLRDPATSAAALAAALHPTPAVCGVPRAAAASLIPRLEGYDRGFYAGAVGWCDAAGDGCWYVTIRCAEIRGHRARLFAGAGIVPGSDPVSEVRETAAKFGALLRALAVPPEAMPEEAPEHFNELRMDSAARGADTAPGLSGNAR</sequence>
<dbReference type="NCBIfam" id="TIGR00543">
    <property type="entry name" value="isochor_syn"/>
    <property type="match status" value="1"/>
</dbReference>
<gene>
    <name evidence="8" type="ORF">ACFFGY_16745</name>
</gene>